<dbReference type="InterPro" id="IPR011050">
    <property type="entry name" value="Pectin_lyase_fold/virulence"/>
</dbReference>
<evidence type="ECO:0000313" key="7">
    <source>
        <dbReference type="Proteomes" id="UP001168528"/>
    </source>
</evidence>
<sequence>MEMLTNTYSHFIQHKHTHNFSVGVVAALLSKTVCMLSILLIVTYQLTYAQTLEVRKTGPIQSIKKAIQLAQPHDTISIREGIYLESEIIIDKPLTIIGRNNPVIDGQLTGEIITIQADSVVLEGVTLQNVKTSAIKDYAAVRISRSKHCTIRNNHIKNAFFGIYLEKADSCRVQNNRIHSQAKMESTSGNGIHVWYCNTMLIEGNQVSGHRDGIYFEFVSGSKISGNTSTLNLRYGLHFMFSNGNEYRKNHFIKNGSGVAVMYAKEIVMEENTFENNWGAAAYGILLKDITDSRIEKNRFVQNTVGIHAEGTNRTLIQHNEFSQNGWALRMMGSCEDLRFENNNFISNTFEVATSNNYTSSNTFTGNYWSSYTGYDLDKDGVGDVAHKPVKLFTYLMEDVPTSMVLIRSLFIDLLELAEKVAPVLTPTNVQDTQPSIHLNHW</sequence>
<dbReference type="Gene3D" id="2.160.20.10">
    <property type="entry name" value="Single-stranded right-handed beta-helix, Pectin lyase-like"/>
    <property type="match status" value="1"/>
</dbReference>
<dbReference type="PANTHER" id="PTHR22990:SF15">
    <property type="entry name" value="F-BOX ONLY PROTEIN 10"/>
    <property type="match status" value="1"/>
</dbReference>
<protein>
    <submittedName>
        <fullName evidence="6">Nitrous oxide reductase family maturation protein NosD</fullName>
    </submittedName>
</protein>
<dbReference type="InterPro" id="IPR006633">
    <property type="entry name" value="Carb-bd_sugar_hydrolysis-dom"/>
</dbReference>
<dbReference type="PANTHER" id="PTHR22990">
    <property type="entry name" value="F-BOX ONLY PROTEIN"/>
    <property type="match status" value="1"/>
</dbReference>
<dbReference type="Proteomes" id="UP001168528">
    <property type="component" value="Unassembled WGS sequence"/>
</dbReference>
<evidence type="ECO:0000259" key="5">
    <source>
        <dbReference type="SMART" id="SM00722"/>
    </source>
</evidence>
<comment type="pathway">
    <text evidence="1">Protein modification; protein ubiquitination.</text>
</comment>
<comment type="caution">
    <text evidence="6">The sequence shown here is derived from an EMBL/GenBank/DDBJ whole genome shotgun (WGS) entry which is preliminary data.</text>
</comment>
<reference evidence="6" key="1">
    <citation type="submission" date="2023-07" db="EMBL/GenBank/DDBJ databases">
        <title>The genome sequence of Rhodocytophaga aerolata KACC 12507.</title>
        <authorList>
            <person name="Zhang X."/>
        </authorList>
    </citation>
    <scope>NUCLEOTIDE SEQUENCE</scope>
    <source>
        <strain evidence="6">KACC 12507</strain>
    </source>
</reference>
<evidence type="ECO:0000256" key="3">
    <source>
        <dbReference type="ARBA" id="ARBA00022786"/>
    </source>
</evidence>
<evidence type="ECO:0000256" key="4">
    <source>
        <dbReference type="SAM" id="Phobius"/>
    </source>
</evidence>
<evidence type="ECO:0000256" key="2">
    <source>
        <dbReference type="ARBA" id="ARBA00022737"/>
    </source>
</evidence>
<dbReference type="InterPro" id="IPR006626">
    <property type="entry name" value="PbH1"/>
</dbReference>
<keyword evidence="3" id="KW-0833">Ubl conjugation pathway</keyword>
<dbReference type="NCBIfam" id="TIGR04247">
    <property type="entry name" value="NosD_copper_fam"/>
    <property type="match status" value="1"/>
</dbReference>
<keyword evidence="7" id="KW-1185">Reference proteome</keyword>
<dbReference type="RefSeq" id="WP_302038998.1">
    <property type="nucleotide sequence ID" value="NZ_JAUKPO010000010.1"/>
</dbReference>
<keyword evidence="4" id="KW-1133">Transmembrane helix</keyword>
<dbReference type="SMART" id="SM00710">
    <property type="entry name" value="PbH1"/>
    <property type="match status" value="10"/>
</dbReference>
<dbReference type="SMART" id="SM00722">
    <property type="entry name" value="CASH"/>
    <property type="match status" value="2"/>
</dbReference>
<keyword evidence="4" id="KW-0472">Membrane</keyword>
<dbReference type="NCBIfam" id="TIGR03804">
    <property type="entry name" value="para_beta_helix"/>
    <property type="match status" value="3"/>
</dbReference>
<dbReference type="SUPFAM" id="SSF51126">
    <property type="entry name" value="Pectin lyase-like"/>
    <property type="match status" value="1"/>
</dbReference>
<keyword evidence="2" id="KW-0677">Repeat</keyword>
<dbReference type="InterPro" id="IPR051550">
    <property type="entry name" value="SCF-Subunits/Alg-Epimerases"/>
</dbReference>
<feature type="transmembrane region" description="Helical" evidence="4">
    <location>
        <begin position="20"/>
        <end position="46"/>
    </location>
</feature>
<dbReference type="EMBL" id="JAUKPO010000010">
    <property type="protein sequence ID" value="MDO1448197.1"/>
    <property type="molecule type" value="Genomic_DNA"/>
</dbReference>
<dbReference type="InterPro" id="IPR026464">
    <property type="entry name" value="NosD_copper_fam"/>
</dbReference>
<organism evidence="6 7">
    <name type="scientific">Rhodocytophaga aerolata</name>
    <dbReference type="NCBI Taxonomy" id="455078"/>
    <lineage>
        <taxon>Bacteria</taxon>
        <taxon>Pseudomonadati</taxon>
        <taxon>Bacteroidota</taxon>
        <taxon>Cytophagia</taxon>
        <taxon>Cytophagales</taxon>
        <taxon>Rhodocytophagaceae</taxon>
        <taxon>Rhodocytophaga</taxon>
    </lineage>
</organism>
<evidence type="ECO:0000313" key="6">
    <source>
        <dbReference type="EMBL" id="MDO1448197.1"/>
    </source>
</evidence>
<accession>A0ABT8RBR5</accession>
<dbReference type="InterPro" id="IPR007742">
    <property type="entry name" value="NosD_dom"/>
</dbReference>
<dbReference type="Pfam" id="PF05048">
    <property type="entry name" value="NosD"/>
    <property type="match status" value="1"/>
</dbReference>
<feature type="domain" description="Carbohydrate-binding/sugar hydrolysis" evidence="5">
    <location>
        <begin position="242"/>
        <end position="385"/>
    </location>
</feature>
<dbReference type="InterPro" id="IPR012334">
    <property type="entry name" value="Pectin_lyas_fold"/>
</dbReference>
<name>A0ABT8RBR5_9BACT</name>
<dbReference type="InterPro" id="IPR022441">
    <property type="entry name" value="Para_beta_helix_rpt-2"/>
</dbReference>
<keyword evidence="4" id="KW-0812">Transmembrane</keyword>
<evidence type="ECO:0000256" key="1">
    <source>
        <dbReference type="ARBA" id="ARBA00004906"/>
    </source>
</evidence>
<gene>
    <name evidence="6" type="ORF">Q0590_18125</name>
</gene>
<feature type="domain" description="Carbohydrate-binding/sugar hydrolysis" evidence="5">
    <location>
        <begin position="78"/>
        <end position="217"/>
    </location>
</feature>
<proteinExistence type="predicted"/>